<reference evidence="2" key="1">
    <citation type="submission" date="2025-08" db="UniProtKB">
        <authorList>
            <consortium name="Ensembl"/>
        </authorList>
    </citation>
    <scope>IDENTIFICATION</scope>
</reference>
<dbReference type="Ensembl" id="ENSCUST00005014200.1">
    <property type="protein sequence ID" value="ENSCUSP00005013655.1"/>
    <property type="gene ID" value="ENSCUSG00005008800.1"/>
</dbReference>
<dbReference type="AlphaFoldDB" id="A0A8C3UL80"/>
<name>A0A8C3UL80_CATUS</name>
<feature type="region of interest" description="Disordered" evidence="1">
    <location>
        <begin position="14"/>
        <end position="65"/>
    </location>
</feature>
<dbReference type="Proteomes" id="UP000694563">
    <property type="component" value="Unassembled WGS sequence"/>
</dbReference>
<reference evidence="2" key="2">
    <citation type="submission" date="2025-09" db="UniProtKB">
        <authorList>
            <consortium name="Ensembl"/>
        </authorList>
    </citation>
    <scope>IDENTIFICATION</scope>
</reference>
<evidence type="ECO:0000313" key="2">
    <source>
        <dbReference type="Ensembl" id="ENSCUSP00005013655.1"/>
    </source>
</evidence>
<proteinExistence type="predicted"/>
<protein>
    <submittedName>
        <fullName evidence="2">Uncharacterized protein</fullName>
    </submittedName>
</protein>
<accession>A0A8C3UL80</accession>
<evidence type="ECO:0000313" key="3">
    <source>
        <dbReference type="Proteomes" id="UP000694563"/>
    </source>
</evidence>
<feature type="compositionally biased region" description="Polar residues" evidence="1">
    <location>
        <begin position="40"/>
        <end position="51"/>
    </location>
</feature>
<evidence type="ECO:0000256" key="1">
    <source>
        <dbReference type="SAM" id="MobiDB-lite"/>
    </source>
</evidence>
<organism evidence="2 3">
    <name type="scientific">Catharus ustulatus</name>
    <name type="common">Russet-backed thrush</name>
    <name type="synonym">Hylocichla ustulatus</name>
    <dbReference type="NCBI Taxonomy" id="91951"/>
    <lineage>
        <taxon>Eukaryota</taxon>
        <taxon>Metazoa</taxon>
        <taxon>Chordata</taxon>
        <taxon>Craniata</taxon>
        <taxon>Vertebrata</taxon>
        <taxon>Euteleostomi</taxon>
        <taxon>Archelosauria</taxon>
        <taxon>Archosauria</taxon>
        <taxon>Dinosauria</taxon>
        <taxon>Saurischia</taxon>
        <taxon>Theropoda</taxon>
        <taxon>Coelurosauria</taxon>
        <taxon>Aves</taxon>
        <taxon>Neognathae</taxon>
        <taxon>Neoaves</taxon>
        <taxon>Telluraves</taxon>
        <taxon>Australaves</taxon>
        <taxon>Passeriformes</taxon>
        <taxon>Turdidae</taxon>
        <taxon>Catharus</taxon>
    </lineage>
</organism>
<keyword evidence="3" id="KW-1185">Reference proteome</keyword>
<sequence>MPLPLSPSVLLHLPAQHNSTKSTLGRGPLNVGNVGRTSKVGPNSLTTSASTLGKGPTSEKRNVADTPEVRLIIGAACNREINVIIF</sequence>